<dbReference type="GO" id="GO:0030154">
    <property type="term" value="P:cell differentiation"/>
    <property type="evidence" value="ECO:0007669"/>
    <property type="project" value="TreeGrafter"/>
</dbReference>
<keyword evidence="5" id="KW-0805">Transcription regulation</keyword>
<evidence type="ECO:0000256" key="2">
    <source>
        <dbReference type="ARBA" id="ARBA00022723"/>
    </source>
</evidence>
<feature type="region of interest" description="Disordered" evidence="10">
    <location>
        <begin position="35"/>
        <end position="57"/>
    </location>
</feature>
<feature type="compositionally biased region" description="Polar residues" evidence="10">
    <location>
        <begin position="39"/>
        <end position="57"/>
    </location>
</feature>
<evidence type="ECO:0000256" key="7">
    <source>
        <dbReference type="ARBA" id="ARBA00023159"/>
    </source>
</evidence>
<dbReference type="AlphaFoldDB" id="A0A8S0TL51"/>
<dbReference type="EMBL" id="CACTIH010007256">
    <property type="protein sequence ID" value="CAA3006067.1"/>
    <property type="molecule type" value="Genomic_DNA"/>
</dbReference>
<keyword evidence="3 9" id="KW-0863">Zinc-finger</keyword>
<dbReference type="PANTHER" id="PTHR45658:SF42">
    <property type="entry name" value="GATA TRANSCRIPTION FACTOR 1"/>
    <property type="match status" value="1"/>
</dbReference>
<evidence type="ECO:0000256" key="10">
    <source>
        <dbReference type="SAM" id="MobiDB-lite"/>
    </source>
</evidence>
<gene>
    <name evidence="12" type="ORF">OLEA9_A106167</name>
</gene>
<dbReference type="OrthoDB" id="2162994at2759"/>
<feature type="domain" description="GATA-type" evidence="11">
    <location>
        <begin position="190"/>
        <end position="226"/>
    </location>
</feature>
<dbReference type="PANTHER" id="PTHR45658">
    <property type="entry name" value="GATA TRANSCRIPTION FACTOR"/>
    <property type="match status" value="1"/>
</dbReference>
<dbReference type="Proteomes" id="UP000594638">
    <property type="component" value="Unassembled WGS sequence"/>
</dbReference>
<reference evidence="12 13" key="1">
    <citation type="submission" date="2019-12" db="EMBL/GenBank/DDBJ databases">
        <authorList>
            <person name="Alioto T."/>
            <person name="Alioto T."/>
            <person name="Gomez Garrido J."/>
        </authorList>
    </citation>
    <scope>NUCLEOTIDE SEQUENCE [LARGE SCALE GENOMIC DNA]</scope>
</reference>
<proteinExistence type="inferred from homology"/>
<evidence type="ECO:0000256" key="6">
    <source>
        <dbReference type="ARBA" id="ARBA00023125"/>
    </source>
</evidence>
<evidence type="ECO:0000256" key="3">
    <source>
        <dbReference type="ARBA" id="ARBA00022771"/>
    </source>
</evidence>
<keyword evidence="8" id="KW-0804">Transcription</keyword>
<comment type="caution">
    <text evidence="12">The sequence shown here is derived from an EMBL/GenBank/DDBJ whole genome shotgun (WGS) entry which is preliminary data.</text>
</comment>
<keyword evidence="7" id="KW-0010">Activator</keyword>
<dbReference type="GO" id="GO:0043565">
    <property type="term" value="F:sequence-specific DNA binding"/>
    <property type="evidence" value="ECO:0007669"/>
    <property type="project" value="InterPro"/>
</dbReference>
<evidence type="ECO:0000256" key="8">
    <source>
        <dbReference type="ARBA" id="ARBA00023163"/>
    </source>
</evidence>
<evidence type="ECO:0000313" key="12">
    <source>
        <dbReference type="EMBL" id="CAA3006067.1"/>
    </source>
</evidence>
<keyword evidence="6" id="KW-0238">DNA-binding</keyword>
<dbReference type="Pfam" id="PF00320">
    <property type="entry name" value="GATA"/>
    <property type="match status" value="1"/>
</dbReference>
<dbReference type="CDD" id="cd00202">
    <property type="entry name" value="ZnF_GATA"/>
    <property type="match status" value="1"/>
</dbReference>
<dbReference type="SMART" id="SM00401">
    <property type="entry name" value="ZnF_GATA"/>
    <property type="match status" value="1"/>
</dbReference>
<dbReference type="FunFam" id="3.30.50.10:FF:000018">
    <property type="entry name" value="GATA transcription factor"/>
    <property type="match status" value="1"/>
</dbReference>
<accession>A0A8S0TL51</accession>
<sequence length="296" mass="32897">MEILNPTEASLMVEDDLLNFTLEGEEEELKPTFNLKGHFSSSQSTNPSTTISRTETQNASLPEFVEEDLEWLSNMDAFPSVETCFGILSDNPELMLNRESPVSVLESSSSSINSNSNSNSNGSTVASWCGSFKFPGNNLGRARSKRQRKRAGFGEFPSQQCLWLNEIKVEKKKQESFSLQPSLVMIKNGAGMGRRCLHCRADKTPQWRAGPMGPKTLCNACGVRYKSGRLLPEYRPASSPTFSNTLHSNSHRKVIEMRRQKQIGPPDGIVANETCEYKVDIFGDCGDGKLKNALRM</sequence>
<evidence type="ECO:0000313" key="13">
    <source>
        <dbReference type="Proteomes" id="UP000594638"/>
    </source>
</evidence>
<dbReference type="GO" id="GO:0008270">
    <property type="term" value="F:zinc ion binding"/>
    <property type="evidence" value="ECO:0007669"/>
    <property type="project" value="UniProtKB-KW"/>
</dbReference>
<dbReference type="InterPro" id="IPR051140">
    <property type="entry name" value="GATA_TF"/>
</dbReference>
<dbReference type="GO" id="GO:0006355">
    <property type="term" value="P:regulation of DNA-templated transcription"/>
    <property type="evidence" value="ECO:0007669"/>
    <property type="project" value="InterPro"/>
</dbReference>
<evidence type="ECO:0000256" key="1">
    <source>
        <dbReference type="ARBA" id="ARBA00005694"/>
    </source>
</evidence>
<comment type="similarity">
    <text evidence="1">Belongs to the type IV zinc-finger family. Class A subfamily.</text>
</comment>
<keyword evidence="13" id="KW-1185">Reference proteome</keyword>
<dbReference type="PROSITE" id="PS00344">
    <property type="entry name" value="GATA_ZN_FINGER_1"/>
    <property type="match status" value="1"/>
</dbReference>
<organism evidence="12 13">
    <name type="scientific">Olea europaea subsp. europaea</name>
    <dbReference type="NCBI Taxonomy" id="158383"/>
    <lineage>
        <taxon>Eukaryota</taxon>
        <taxon>Viridiplantae</taxon>
        <taxon>Streptophyta</taxon>
        <taxon>Embryophyta</taxon>
        <taxon>Tracheophyta</taxon>
        <taxon>Spermatophyta</taxon>
        <taxon>Magnoliopsida</taxon>
        <taxon>eudicotyledons</taxon>
        <taxon>Gunneridae</taxon>
        <taxon>Pentapetalae</taxon>
        <taxon>asterids</taxon>
        <taxon>lamiids</taxon>
        <taxon>Lamiales</taxon>
        <taxon>Oleaceae</taxon>
        <taxon>Oleeae</taxon>
        <taxon>Olea</taxon>
    </lineage>
</organism>
<dbReference type="InterPro" id="IPR000679">
    <property type="entry name" value="Znf_GATA"/>
</dbReference>
<keyword evidence="4" id="KW-0862">Zinc</keyword>
<dbReference type="Gramene" id="OE9A106167T1">
    <property type="protein sequence ID" value="OE9A106167C1"/>
    <property type="gene ID" value="OE9A106167"/>
</dbReference>
<dbReference type="SUPFAM" id="SSF57716">
    <property type="entry name" value="Glucocorticoid receptor-like (DNA-binding domain)"/>
    <property type="match status" value="1"/>
</dbReference>
<evidence type="ECO:0000256" key="5">
    <source>
        <dbReference type="ARBA" id="ARBA00023015"/>
    </source>
</evidence>
<evidence type="ECO:0000256" key="4">
    <source>
        <dbReference type="ARBA" id="ARBA00022833"/>
    </source>
</evidence>
<dbReference type="GO" id="GO:0005634">
    <property type="term" value="C:nucleus"/>
    <property type="evidence" value="ECO:0007669"/>
    <property type="project" value="TreeGrafter"/>
</dbReference>
<name>A0A8S0TL51_OLEEU</name>
<evidence type="ECO:0000256" key="9">
    <source>
        <dbReference type="PROSITE-ProRule" id="PRU00094"/>
    </source>
</evidence>
<dbReference type="Gene3D" id="3.30.50.10">
    <property type="entry name" value="Erythroid Transcription Factor GATA-1, subunit A"/>
    <property type="match status" value="1"/>
</dbReference>
<dbReference type="PROSITE" id="PS50114">
    <property type="entry name" value="GATA_ZN_FINGER_2"/>
    <property type="match status" value="1"/>
</dbReference>
<evidence type="ECO:0000259" key="11">
    <source>
        <dbReference type="PROSITE" id="PS50114"/>
    </source>
</evidence>
<dbReference type="InterPro" id="IPR013088">
    <property type="entry name" value="Znf_NHR/GATA"/>
</dbReference>
<keyword evidence="2" id="KW-0479">Metal-binding</keyword>
<protein>
    <submittedName>
        <fullName evidence="12">GATA transcription factor 1-like</fullName>
    </submittedName>
</protein>